<dbReference type="EMBL" id="SDMP01000018">
    <property type="protein sequence ID" value="RYQ96213.1"/>
    <property type="molecule type" value="Genomic_DNA"/>
</dbReference>
<dbReference type="Pfam" id="PF04434">
    <property type="entry name" value="SWIM"/>
    <property type="match status" value="1"/>
</dbReference>
<evidence type="ECO:0000256" key="1">
    <source>
        <dbReference type="ARBA" id="ARBA00022723"/>
    </source>
</evidence>
<dbReference type="InterPro" id="IPR007527">
    <property type="entry name" value="Znf_SWIM"/>
</dbReference>
<accession>A0A444Y2S1</accession>
<evidence type="ECO:0000256" key="4">
    <source>
        <dbReference type="PROSITE-ProRule" id="PRU00047"/>
    </source>
</evidence>
<keyword evidence="1" id="KW-0479">Metal-binding</keyword>
<dbReference type="SUPFAM" id="SSF57756">
    <property type="entry name" value="Retrovirus zinc finger-like domains"/>
    <property type="match status" value="1"/>
</dbReference>
<organism evidence="8 9">
    <name type="scientific">Arachis hypogaea</name>
    <name type="common">Peanut</name>
    <dbReference type="NCBI Taxonomy" id="3818"/>
    <lineage>
        <taxon>Eukaryota</taxon>
        <taxon>Viridiplantae</taxon>
        <taxon>Streptophyta</taxon>
        <taxon>Embryophyta</taxon>
        <taxon>Tracheophyta</taxon>
        <taxon>Spermatophyta</taxon>
        <taxon>Magnoliopsida</taxon>
        <taxon>eudicotyledons</taxon>
        <taxon>Gunneridae</taxon>
        <taxon>Pentapetalae</taxon>
        <taxon>rosids</taxon>
        <taxon>fabids</taxon>
        <taxon>Fabales</taxon>
        <taxon>Fabaceae</taxon>
        <taxon>Papilionoideae</taxon>
        <taxon>50 kb inversion clade</taxon>
        <taxon>dalbergioids sensu lato</taxon>
        <taxon>Dalbergieae</taxon>
        <taxon>Pterocarpus clade</taxon>
        <taxon>Arachis</taxon>
    </lineage>
</organism>
<name>A0A444Y2S1_ARAHY</name>
<feature type="domain" description="CCHC-type" evidence="6">
    <location>
        <begin position="360"/>
        <end position="377"/>
    </location>
</feature>
<feature type="region of interest" description="Disordered" evidence="5">
    <location>
        <begin position="367"/>
        <end position="387"/>
    </location>
</feature>
<evidence type="ECO:0000256" key="5">
    <source>
        <dbReference type="SAM" id="MobiDB-lite"/>
    </source>
</evidence>
<dbReference type="InterPro" id="IPR006564">
    <property type="entry name" value="Znf_PMZ"/>
</dbReference>
<dbReference type="GO" id="GO:0003676">
    <property type="term" value="F:nucleic acid binding"/>
    <property type="evidence" value="ECO:0007669"/>
    <property type="project" value="InterPro"/>
</dbReference>
<keyword evidence="2 4" id="KW-0863">Zinc-finger</keyword>
<feature type="region of interest" description="Disordered" evidence="5">
    <location>
        <begin position="42"/>
        <end position="68"/>
    </location>
</feature>
<dbReference type="STRING" id="3818.A0A444Y2S1"/>
<dbReference type="InterPro" id="IPR036875">
    <property type="entry name" value="Znf_CCHC_sf"/>
</dbReference>
<dbReference type="Proteomes" id="UP000289738">
    <property type="component" value="Chromosome B08"/>
</dbReference>
<gene>
    <name evidence="8" type="ORF">Ahy_B08g091859</name>
</gene>
<dbReference type="PROSITE" id="PS50966">
    <property type="entry name" value="ZF_SWIM"/>
    <property type="match status" value="1"/>
</dbReference>
<evidence type="ECO:0000256" key="2">
    <source>
        <dbReference type="ARBA" id="ARBA00022771"/>
    </source>
</evidence>
<dbReference type="SMART" id="SM00575">
    <property type="entry name" value="ZnF_PMZ"/>
    <property type="match status" value="1"/>
</dbReference>
<evidence type="ECO:0000313" key="8">
    <source>
        <dbReference type="EMBL" id="RYQ96213.1"/>
    </source>
</evidence>
<protein>
    <recommendedName>
        <fullName evidence="10">SWIM-type domain-containing protein</fullName>
    </recommendedName>
</protein>
<evidence type="ECO:0000259" key="6">
    <source>
        <dbReference type="PROSITE" id="PS50158"/>
    </source>
</evidence>
<sequence>MLCIYQQTRFHVSMIELYVEFEQQSWLGAVGEEVNVDELRDINWEEDNNDSEEEFEANYEVDDENDDGDLAGNPAVQNETDVIVSQHLFSVPSFMRILDLEAMHAPEFPKYANMGYSRTEQEYNKNYQRLKERGEAYTKWCDDIDVERWMLAFDGDHRWGHMTTKLVECLNSVLKGTHNLPVTAIVRSTFYQLNELFTRKSVETHEHLRNGFTYLEFATKRVEESFRYAGNIVINRFDRQNEMFEVREIQDGSVYTVNFTQRHCDCGHFQAERLPCRHILACCTNQRLDWQVYVHDVYKMSKICNLYRGEFVLMGDQSTWHRYERAKVIANWTLRRVMKGRPKSTHYLNEMDSRDMRGPRRCTICGREGHSRSRCPQRAGPSTARGH</sequence>
<evidence type="ECO:0000259" key="7">
    <source>
        <dbReference type="PROSITE" id="PS50966"/>
    </source>
</evidence>
<dbReference type="PROSITE" id="PS50158">
    <property type="entry name" value="ZF_CCHC"/>
    <property type="match status" value="1"/>
</dbReference>
<dbReference type="InterPro" id="IPR001878">
    <property type="entry name" value="Znf_CCHC"/>
</dbReference>
<keyword evidence="3" id="KW-0862">Zinc</keyword>
<feature type="domain" description="SWIM-type" evidence="7">
    <location>
        <begin position="255"/>
        <end position="287"/>
    </location>
</feature>
<reference evidence="8 9" key="1">
    <citation type="submission" date="2019-01" db="EMBL/GenBank/DDBJ databases">
        <title>Sequencing of cultivated peanut Arachis hypogaea provides insights into genome evolution and oil improvement.</title>
        <authorList>
            <person name="Chen X."/>
        </authorList>
    </citation>
    <scope>NUCLEOTIDE SEQUENCE [LARGE SCALE GENOMIC DNA]</scope>
    <source>
        <strain evidence="9">cv. Fuhuasheng</strain>
        <tissue evidence="8">Leaves</tissue>
    </source>
</reference>
<dbReference type="AlphaFoldDB" id="A0A444Y2S1"/>
<dbReference type="GO" id="GO:0008270">
    <property type="term" value="F:zinc ion binding"/>
    <property type="evidence" value="ECO:0007669"/>
    <property type="project" value="UniProtKB-KW"/>
</dbReference>
<evidence type="ECO:0000256" key="3">
    <source>
        <dbReference type="ARBA" id="ARBA00022833"/>
    </source>
</evidence>
<keyword evidence="9" id="KW-1185">Reference proteome</keyword>
<feature type="compositionally biased region" description="Acidic residues" evidence="5">
    <location>
        <begin position="44"/>
        <end position="68"/>
    </location>
</feature>
<comment type="caution">
    <text evidence="8">The sequence shown here is derived from an EMBL/GenBank/DDBJ whole genome shotgun (WGS) entry which is preliminary data.</text>
</comment>
<evidence type="ECO:0008006" key="10">
    <source>
        <dbReference type="Google" id="ProtNLM"/>
    </source>
</evidence>
<proteinExistence type="predicted"/>
<evidence type="ECO:0000313" key="9">
    <source>
        <dbReference type="Proteomes" id="UP000289738"/>
    </source>
</evidence>